<sequence length="478" mass="50538">MAGPYPVPNATIPYWRTELHELDSHRSTVELPKKQDIVIIGAGFAGAALAHYLLKDNPSKPSITILEAREACSGASGRNGGQLRASRFANVARNMQAWGLETANQVALFEVANAQAIAALVAEQHIACDLRAVTTADVFVDAAEAAKITRLWDAMSRLDCPTLRDVTCHGPGDAAERATGVKGAKVAFAYESYLMWPYKFVMHLLAGVVGKGKGKGGEGGVNLQTHTPVHEVSETPDTEGYWTVATSRGAVKARKVLFATNGYTGGLLPEYDDAIYAARGSVARVVSTSSSSSSPPAPAFDSCGLDSKSPATVDSYFGTRADGSLIVGGARSAYIQDRSQWYRNFDDSTLIAPAVPFFEGWARKTLVGWDGESTGTVESVWTGIMGYTADDAPHVGLVPAKPGLYICAGFNGHGMPNVLLCAKGLAAMVRDGATFADTGIPACYETGAARLRKIAEGAAARTTGRARADIYLKYQSGC</sequence>
<evidence type="ECO:0000313" key="1">
    <source>
        <dbReference type="EMBL" id="KAI6081212.1"/>
    </source>
</evidence>
<keyword evidence="2" id="KW-1185">Reference proteome</keyword>
<organism evidence="1 2">
    <name type="scientific">Hypoxylon rubiginosum</name>
    <dbReference type="NCBI Taxonomy" id="110542"/>
    <lineage>
        <taxon>Eukaryota</taxon>
        <taxon>Fungi</taxon>
        <taxon>Dikarya</taxon>
        <taxon>Ascomycota</taxon>
        <taxon>Pezizomycotina</taxon>
        <taxon>Sordariomycetes</taxon>
        <taxon>Xylariomycetidae</taxon>
        <taxon>Xylariales</taxon>
        <taxon>Hypoxylaceae</taxon>
        <taxon>Hypoxylon</taxon>
    </lineage>
</organism>
<gene>
    <name evidence="1" type="ORF">F4821DRAFT_249781</name>
</gene>
<dbReference type="EMBL" id="MU394403">
    <property type="protein sequence ID" value="KAI6081212.1"/>
    <property type="molecule type" value="Genomic_DNA"/>
</dbReference>
<name>A0ACC0CL69_9PEZI</name>
<comment type="caution">
    <text evidence="1">The sequence shown here is derived from an EMBL/GenBank/DDBJ whole genome shotgun (WGS) entry which is preliminary data.</text>
</comment>
<dbReference type="Proteomes" id="UP001497680">
    <property type="component" value="Unassembled WGS sequence"/>
</dbReference>
<proteinExistence type="predicted"/>
<reference evidence="1 2" key="1">
    <citation type="journal article" date="2022" name="New Phytol.">
        <title>Ecological generalism drives hyperdiversity of secondary metabolite gene clusters in xylarialean endophytes.</title>
        <authorList>
            <person name="Franco M.E.E."/>
            <person name="Wisecaver J.H."/>
            <person name="Arnold A.E."/>
            <person name="Ju Y.M."/>
            <person name="Slot J.C."/>
            <person name="Ahrendt S."/>
            <person name="Moore L.P."/>
            <person name="Eastman K.E."/>
            <person name="Scott K."/>
            <person name="Konkel Z."/>
            <person name="Mondo S.J."/>
            <person name="Kuo A."/>
            <person name="Hayes R.D."/>
            <person name="Haridas S."/>
            <person name="Andreopoulos B."/>
            <person name="Riley R."/>
            <person name="LaButti K."/>
            <person name="Pangilinan J."/>
            <person name="Lipzen A."/>
            <person name="Amirebrahimi M."/>
            <person name="Yan J."/>
            <person name="Adam C."/>
            <person name="Keymanesh K."/>
            <person name="Ng V."/>
            <person name="Louie K."/>
            <person name="Northen T."/>
            <person name="Drula E."/>
            <person name="Henrissat B."/>
            <person name="Hsieh H.M."/>
            <person name="Youens-Clark K."/>
            <person name="Lutzoni F."/>
            <person name="Miadlikowska J."/>
            <person name="Eastwood D.C."/>
            <person name="Hamelin R.C."/>
            <person name="Grigoriev I.V."/>
            <person name="U'Ren J.M."/>
        </authorList>
    </citation>
    <scope>NUCLEOTIDE SEQUENCE [LARGE SCALE GENOMIC DNA]</scope>
    <source>
        <strain evidence="1 2">ER1909</strain>
    </source>
</reference>
<accession>A0ACC0CL69</accession>
<protein>
    <submittedName>
        <fullName evidence="1">FAD dependent oxidoreductase</fullName>
    </submittedName>
</protein>
<evidence type="ECO:0000313" key="2">
    <source>
        <dbReference type="Proteomes" id="UP001497680"/>
    </source>
</evidence>